<sequence length="282" mass="30652">MINEKALVLGGGGITGIAWESGVLAGLIDSGILVNHADKILGSSAGSYVGSILANGQNMKTYYEQLANNRDNADNAQLDPSLFELWREAFVQGKTDEQVIGKYLGDIINKSPSTVSFEERERSVRKRIGNVDWTPQLEITAINSKTGTLESFNETSDISLIEAVMASGAVPGIWPHVDMLGASWIDGGMISSTNARLMANYKDIIILAPLDQKQGLVPSVYEDVETLKTNSNVTLITPDQDSRNIIGTNIYSSQHIKEIGDAGYQQGKLIGRDALDELKHWQ</sequence>
<keyword evidence="2 4" id="KW-0442">Lipid degradation</keyword>
<accession>A0ABQ0XKB5</accession>
<name>A0ABQ0XKB5_9STAP</name>
<dbReference type="InterPro" id="IPR050301">
    <property type="entry name" value="NTE"/>
</dbReference>
<evidence type="ECO:0000256" key="3">
    <source>
        <dbReference type="ARBA" id="ARBA00023098"/>
    </source>
</evidence>
<evidence type="ECO:0000259" key="5">
    <source>
        <dbReference type="PROSITE" id="PS51635"/>
    </source>
</evidence>
<dbReference type="SUPFAM" id="SSF52151">
    <property type="entry name" value="FabD/lysophospholipase-like"/>
    <property type="match status" value="1"/>
</dbReference>
<feature type="short sequence motif" description="GXGXXG" evidence="4">
    <location>
        <begin position="11"/>
        <end position="16"/>
    </location>
</feature>
<dbReference type="PANTHER" id="PTHR14226">
    <property type="entry name" value="NEUROPATHY TARGET ESTERASE/SWISS CHEESE D.MELANOGASTER"/>
    <property type="match status" value="1"/>
</dbReference>
<protein>
    <submittedName>
        <fullName evidence="6">Patatin</fullName>
    </submittedName>
</protein>
<evidence type="ECO:0000313" key="6">
    <source>
        <dbReference type="EMBL" id="GEP81871.1"/>
    </source>
</evidence>
<organism evidence="6 7">
    <name type="scientific">Staphylococcus kloosii</name>
    <dbReference type="NCBI Taxonomy" id="29384"/>
    <lineage>
        <taxon>Bacteria</taxon>
        <taxon>Bacillati</taxon>
        <taxon>Bacillota</taxon>
        <taxon>Bacilli</taxon>
        <taxon>Bacillales</taxon>
        <taxon>Staphylococcaceae</taxon>
        <taxon>Staphylococcus</taxon>
    </lineage>
</organism>
<dbReference type="PROSITE" id="PS51635">
    <property type="entry name" value="PNPLA"/>
    <property type="match status" value="1"/>
</dbReference>
<evidence type="ECO:0000256" key="2">
    <source>
        <dbReference type="ARBA" id="ARBA00022963"/>
    </source>
</evidence>
<dbReference type="RefSeq" id="WP_103295148.1">
    <property type="nucleotide sequence ID" value="NZ_BKAQ01000008.1"/>
</dbReference>
<reference evidence="6 7" key="1">
    <citation type="submission" date="2019-07" db="EMBL/GenBank/DDBJ databases">
        <title>Whole genome shotgun sequence of Staphylococcus kloosii NBRC 109624.</title>
        <authorList>
            <person name="Hosoyama A."/>
            <person name="Uohara A."/>
            <person name="Ohji S."/>
            <person name="Ichikawa N."/>
        </authorList>
    </citation>
    <scope>NUCLEOTIDE SEQUENCE [LARGE SCALE GENOMIC DNA]</scope>
    <source>
        <strain evidence="6 7">NBRC 109624</strain>
    </source>
</reference>
<evidence type="ECO:0000313" key="7">
    <source>
        <dbReference type="Proteomes" id="UP000321040"/>
    </source>
</evidence>
<dbReference type="InterPro" id="IPR002641">
    <property type="entry name" value="PNPLA_dom"/>
</dbReference>
<gene>
    <name evidence="6" type="ORF">SKL01_10490</name>
</gene>
<evidence type="ECO:0000256" key="4">
    <source>
        <dbReference type="PROSITE-ProRule" id="PRU01161"/>
    </source>
</evidence>
<feature type="active site" description="Proton acceptor" evidence="4">
    <location>
        <position position="186"/>
    </location>
</feature>
<dbReference type="InterPro" id="IPR016035">
    <property type="entry name" value="Acyl_Trfase/lysoPLipase"/>
</dbReference>
<dbReference type="Gene3D" id="3.40.1090.10">
    <property type="entry name" value="Cytosolic phospholipase A2 catalytic domain"/>
    <property type="match status" value="1"/>
</dbReference>
<dbReference type="Pfam" id="PF01734">
    <property type="entry name" value="Patatin"/>
    <property type="match status" value="1"/>
</dbReference>
<keyword evidence="7" id="KW-1185">Reference proteome</keyword>
<feature type="short sequence motif" description="DGA/G" evidence="4">
    <location>
        <begin position="186"/>
        <end position="188"/>
    </location>
</feature>
<proteinExistence type="predicted"/>
<dbReference type="Proteomes" id="UP000321040">
    <property type="component" value="Unassembled WGS sequence"/>
</dbReference>
<evidence type="ECO:0000256" key="1">
    <source>
        <dbReference type="ARBA" id="ARBA00022801"/>
    </source>
</evidence>
<comment type="caution">
    <text evidence="6">The sequence shown here is derived from an EMBL/GenBank/DDBJ whole genome shotgun (WGS) entry which is preliminary data.</text>
</comment>
<feature type="short sequence motif" description="GXSXG" evidence="4">
    <location>
        <begin position="42"/>
        <end position="46"/>
    </location>
</feature>
<feature type="active site" description="Nucleophile" evidence="4">
    <location>
        <position position="44"/>
    </location>
</feature>
<dbReference type="GeneID" id="69903958"/>
<keyword evidence="1 4" id="KW-0378">Hydrolase</keyword>
<feature type="domain" description="PNPLA" evidence="5">
    <location>
        <begin position="7"/>
        <end position="200"/>
    </location>
</feature>
<dbReference type="EMBL" id="BKAQ01000008">
    <property type="protein sequence ID" value="GEP81871.1"/>
    <property type="molecule type" value="Genomic_DNA"/>
</dbReference>
<dbReference type="PANTHER" id="PTHR14226:SF29">
    <property type="entry name" value="NEUROPATHY TARGET ESTERASE SWS"/>
    <property type="match status" value="1"/>
</dbReference>
<keyword evidence="3 4" id="KW-0443">Lipid metabolism</keyword>